<dbReference type="SUPFAM" id="SSF51126">
    <property type="entry name" value="Pectin lyase-like"/>
    <property type="match status" value="1"/>
</dbReference>
<accession>A0A392RIB5</accession>
<evidence type="ECO:0000313" key="4">
    <source>
        <dbReference type="Proteomes" id="UP000265520"/>
    </source>
</evidence>
<feature type="non-terminal residue" evidence="3">
    <location>
        <position position="65"/>
    </location>
</feature>
<sequence length="65" mass="7425">MCLMFLTNRVIAGKNLRRNLRGNKEGGQCLATNPIDRCWRCDPNWADNRQKLADCVQGFGRNTRG</sequence>
<dbReference type="InterPro" id="IPR045032">
    <property type="entry name" value="PEL"/>
</dbReference>
<dbReference type="Proteomes" id="UP000265520">
    <property type="component" value="Unassembled WGS sequence"/>
</dbReference>
<dbReference type="PANTHER" id="PTHR31683:SF181">
    <property type="entry name" value="PECTATE LYASE 6-RELATED"/>
    <property type="match status" value="1"/>
</dbReference>
<organism evidence="3 4">
    <name type="scientific">Trifolium medium</name>
    <dbReference type="NCBI Taxonomy" id="97028"/>
    <lineage>
        <taxon>Eukaryota</taxon>
        <taxon>Viridiplantae</taxon>
        <taxon>Streptophyta</taxon>
        <taxon>Embryophyta</taxon>
        <taxon>Tracheophyta</taxon>
        <taxon>Spermatophyta</taxon>
        <taxon>Magnoliopsida</taxon>
        <taxon>eudicotyledons</taxon>
        <taxon>Gunneridae</taxon>
        <taxon>Pentapetalae</taxon>
        <taxon>rosids</taxon>
        <taxon>fabids</taxon>
        <taxon>Fabales</taxon>
        <taxon>Fabaceae</taxon>
        <taxon>Papilionoideae</taxon>
        <taxon>50 kb inversion clade</taxon>
        <taxon>NPAAA clade</taxon>
        <taxon>Hologalegina</taxon>
        <taxon>IRL clade</taxon>
        <taxon>Trifolieae</taxon>
        <taxon>Trifolium</taxon>
    </lineage>
</organism>
<evidence type="ECO:0000313" key="3">
    <source>
        <dbReference type="EMBL" id="MCI36333.1"/>
    </source>
</evidence>
<reference evidence="3 4" key="1">
    <citation type="journal article" date="2018" name="Front. Plant Sci.">
        <title>Red Clover (Trifolium pratense) and Zigzag Clover (T. medium) - A Picture of Genomic Similarities and Differences.</title>
        <authorList>
            <person name="Dluhosova J."/>
            <person name="Istvanek J."/>
            <person name="Nedelnik J."/>
            <person name="Repkova J."/>
        </authorList>
    </citation>
    <scope>NUCLEOTIDE SEQUENCE [LARGE SCALE GENOMIC DNA]</scope>
    <source>
        <strain evidence="4">cv. 10/8</strain>
        <tissue evidence="3">Leaf</tissue>
    </source>
</reference>
<evidence type="ECO:0000256" key="2">
    <source>
        <dbReference type="ARBA" id="ARBA00022512"/>
    </source>
</evidence>
<comment type="subcellular location">
    <subcellularLocation>
        <location evidence="1">Secreted</location>
        <location evidence="1">Cell wall</location>
    </subcellularLocation>
</comment>
<keyword evidence="3" id="KW-0456">Lyase</keyword>
<name>A0A392RIB5_9FABA</name>
<dbReference type="EMBL" id="LXQA010232822">
    <property type="protein sequence ID" value="MCI36333.1"/>
    <property type="molecule type" value="Genomic_DNA"/>
</dbReference>
<dbReference type="GO" id="GO:0030570">
    <property type="term" value="F:pectate lyase activity"/>
    <property type="evidence" value="ECO:0007669"/>
    <property type="project" value="InterPro"/>
</dbReference>
<keyword evidence="2" id="KW-0964">Secreted</keyword>
<dbReference type="AlphaFoldDB" id="A0A392RIB5"/>
<protein>
    <submittedName>
        <fullName evidence="3">Pectate lyase 3-like</fullName>
    </submittedName>
</protein>
<dbReference type="PANTHER" id="PTHR31683">
    <property type="entry name" value="PECTATE LYASE 18-RELATED"/>
    <property type="match status" value="1"/>
</dbReference>
<keyword evidence="2" id="KW-0134">Cell wall</keyword>
<dbReference type="Gene3D" id="2.160.20.10">
    <property type="entry name" value="Single-stranded right-handed beta-helix, Pectin lyase-like"/>
    <property type="match status" value="1"/>
</dbReference>
<keyword evidence="4" id="KW-1185">Reference proteome</keyword>
<evidence type="ECO:0000256" key="1">
    <source>
        <dbReference type="ARBA" id="ARBA00004191"/>
    </source>
</evidence>
<comment type="caution">
    <text evidence="3">The sequence shown here is derived from an EMBL/GenBank/DDBJ whole genome shotgun (WGS) entry which is preliminary data.</text>
</comment>
<proteinExistence type="predicted"/>
<dbReference type="InterPro" id="IPR011050">
    <property type="entry name" value="Pectin_lyase_fold/virulence"/>
</dbReference>
<dbReference type="InterPro" id="IPR012334">
    <property type="entry name" value="Pectin_lyas_fold"/>
</dbReference>